<evidence type="ECO:0008006" key="10">
    <source>
        <dbReference type="Google" id="ProtNLM"/>
    </source>
</evidence>
<dbReference type="InterPro" id="IPR009056">
    <property type="entry name" value="Cyt_c-like_dom"/>
</dbReference>
<dbReference type="GO" id="GO:0009055">
    <property type="term" value="F:electron transfer activity"/>
    <property type="evidence" value="ECO:0007669"/>
    <property type="project" value="InterPro"/>
</dbReference>
<evidence type="ECO:0000256" key="3">
    <source>
        <dbReference type="ARBA" id="ARBA00023004"/>
    </source>
</evidence>
<protein>
    <recommendedName>
        <fullName evidence="10">Cytochrome c domain-containing protein</fullName>
    </recommendedName>
</protein>
<keyword evidence="2 4" id="KW-0479">Metal-binding</keyword>
<reference evidence="8 9" key="1">
    <citation type="journal article" date="2009" name="Stand. Genomic Sci.">
        <title>Complete genome sequence of Pirellula staleyi type strain (ATCC 27377).</title>
        <authorList>
            <person name="Clum A."/>
            <person name="Tindall B.J."/>
            <person name="Sikorski J."/>
            <person name="Ivanova N."/>
            <person name="Mavrommatis K."/>
            <person name="Lucas S."/>
            <person name="Glavina del Rio T."/>
            <person name="Nolan M."/>
            <person name="Chen F."/>
            <person name="Tice H."/>
            <person name="Pitluck S."/>
            <person name="Cheng J.F."/>
            <person name="Chertkov O."/>
            <person name="Brettin T."/>
            <person name="Han C."/>
            <person name="Detter J.C."/>
            <person name="Kuske C."/>
            <person name="Bruce D."/>
            <person name="Goodwin L."/>
            <person name="Ovchinikova G."/>
            <person name="Pati A."/>
            <person name="Mikhailova N."/>
            <person name="Chen A."/>
            <person name="Palaniappan K."/>
            <person name="Land M."/>
            <person name="Hauser L."/>
            <person name="Chang Y.J."/>
            <person name="Jeffries C.D."/>
            <person name="Chain P."/>
            <person name="Rohde M."/>
            <person name="Goker M."/>
            <person name="Bristow J."/>
            <person name="Eisen J.A."/>
            <person name="Markowitz V."/>
            <person name="Hugenholtz P."/>
            <person name="Kyrpides N.C."/>
            <person name="Klenk H.P."/>
            <person name="Lapidus A."/>
        </authorList>
    </citation>
    <scope>NUCLEOTIDE SEQUENCE [LARGE SCALE GENOMIC DNA]</scope>
    <source>
        <strain evidence="9">ATCC 27377 / DSM 6068 / ICPB 4128</strain>
    </source>
</reference>
<keyword evidence="9" id="KW-1185">Reference proteome</keyword>
<dbReference type="Pfam" id="PF07583">
    <property type="entry name" value="PSCyt2"/>
    <property type="match status" value="1"/>
</dbReference>
<dbReference type="EMBL" id="CP001848">
    <property type="protein sequence ID" value="ADB16874.1"/>
    <property type="molecule type" value="Genomic_DNA"/>
</dbReference>
<dbReference type="OrthoDB" id="127107at2"/>
<organism evidence="8 9">
    <name type="scientific">Pirellula staleyi (strain ATCC 27377 / DSM 6068 / ICPB 4128)</name>
    <name type="common">Pirella staleyi</name>
    <dbReference type="NCBI Taxonomy" id="530564"/>
    <lineage>
        <taxon>Bacteria</taxon>
        <taxon>Pseudomonadati</taxon>
        <taxon>Planctomycetota</taxon>
        <taxon>Planctomycetia</taxon>
        <taxon>Pirellulales</taxon>
        <taxon>Pirellulaceae</taxon>
        <taxon>Pirellula</taxon>
    </lineage>
</organism>
<dbReference type="KEGG" id="psl:Psta_2203"/>
<evidence type="ECO:0000259" key="6">
    <source>
        <dbReference type="PROSITE" id="PS50022"/>
    </source>
</evidence>
<dbReference type="PANTHER" id="PTHR35889">
    <property type="entry name" value="CYCLOINULO-OLIGOSACCHARIDE FRUCTANOTRANSFERASE-RELATED"/>
    <property type="match status" value="1"/>
</dbReference>
<dbReference type="InterPro" id="IPR008979">
    <property type="entry name" value="Galactose-bd-like_sf"/>
</dbReference>
<feature type="signal peptide" evidence="5">
    <location>
        <begin position="1"/>
        <end position="23"/>
    </location>
</feature>
<keyword evidence="1 4" id="KW-0349">Heme</keyword>
<dbReference type="GO" id="GO:0020037">
    <property type="term" value="F:heme binding"/>
    <property type="evidence" value="ECO:0007669"/>
    <property type="project" value="InterPro"/>
</dbReference>
<dbReference type="InterPro" id="IPR000421">
    <property type="entry name" value="FA58C"/>
</dbReference>
<dbReference type="PROSITE" id="PS50022">
    <property type="entry name" value="FA58C_3"/>
    <property type="match status" value="1"/>
</dbReference>
<dbReference type="STRING" id="530564.Psta_2203"/>
<dbReference type="Pfam" id="PF07587">
    <property type="entry name" value="PSD1"/>
    <property type="match status" value="1"/>
</dbReference>
<dbReference type="SUPFAM" id="SSF49785">
    <property type="entry name" value="Galactose-binding domain-like"/>
    <property type="match status" value="1"/>
</dbReference>
<feature type="domain" description="F5/8 type C" evidence="6">
    <location>
        <begin position="395"/>
        <end position="566"/>
    </location>
</feature>
<keyword evidence="3 4" id="KW-0408">Iron</keyword>
<dbReference type="Proteomes" id="UP000001887">
    <property type="component" value="Chromosome"/>
</dbReference>
<dbReference type="Pfam" id="PF07635">
    <property type="entry name" value="PSCyt1"/>
    <property type="match status" value="1"/>
</dbReference>
<evidence type="ECO:0000256" key="1">
    <source>
        <dbReference type="ARBA" id="ARBA00022617"/>
    </source>
</evidence>
<dbReference type="Pfam" id="PF00754">
    <property type="entry name" value="F5_F8_type_C"/>
    <property type="match status" value="1"/>
</dbReference>
<gene>
    <name evidence="8" type="ordered locus">Psta_2203</name>
</gene>
<dbReference type="Gene3D" id="2.60.120.260">
    <property type="entry name" value="Galactose-binding domain-like"/>
    <property type="match status" value="1"/>
</dbReference>
<dbReference type="PANTHER" id="PTHR35889:SF3">
    <property type="entry name" value="F-BOX DOMAIN-CONTAINING PROTEIN"/>
    <property type="match status" value="1"/>
</dbReference>
<dbReference type="SUPFAM" id="SSF46626">
    <property type="entry name" value="Cytochrome c"/>
    <property type="match status" value="1"/>
</dbReference>
<evidence type="ECO:0000313" key="8">
    <source>
        <dbReference type="EMBL" id="ADB16874.1"/>
    </source>
</evidence>
<feature type="chain" id="PRO_5003034508" description="Cytochrome c domain-containing protein" evidence="5">
    <location>
        <begin position="24"/>
        <end position="1000"/>
    </location>
</feature>
<dbReference type="HOGENOM" id="CLU_005632_1_0_0"/>
<dbReference type="InterPro" id="IPR036909">
    <property type="entry name" value="Cyt_c-like_dom_sf"/>
</dbReference>
<sequence length="1000" mass="110951" precursor="true">MATSPWNFAAIVAVGLLTPSLMAAEPVDFTRDVAPIFERRCISCHDASTKKGSLDLTSYASALAGGDSGAVIEPGKPAESYLLDSIRAAANAKPEMPKSGLPLTAKEVATIETWIAEGAKWPEGKTLVDKSLADLAWWSLEPMKRPAIPDLAPAQTKLVRNPIDAFLLAKLQEQGLTYNPEADRRTLLRRLFFDLVGLPPSPEEVEAFLKSEDPQAYEKLVDDLLSRPAYGERWARHWLDIVHYADTHGYDKDQLRPNAWPYRDYVIRSLNSDKPYRQFLEEQLAGDVLYPGTADGIEALGFISAGPWDFVGHAEVPETKIDGMMARNLDRDDMVTTTMNVFCSLTTQCARCHNHKFDPVSMDDYYSLQAVFSALDRADRKYDADATVAKKRMELTQSVVAIEKRITDHQSSLASDASEEIAKIDERMKALTAMLRGESPRSEFGYHSGLTNNQSEAKWVQIDLAKSETIERLVIIGCHDDFNNIGAGFGFPIRYRVEISDDAKFQAGVTTIVDRTESDNRNPGIAPQQFDIDRKQGRFVRITATKLAPRQNDFNFALAEVQVYGASGVNLAAGKSVQGYDTIEAPPRWRASNLVDGIYMGEGAEASGELKQLAASREKIVEAATTPEWRTQLASLKADLAKQQADLAALPPQQTVYSGTIHTGGGTFSGTGGRGGKPRDIFVLDRGEVTKPLRPVGPGTVPVVPSLPSRFDIPADAHESARRVALAKWIGHNDNPLTWRSIVNRVWQYHFGRAIVDSPNDFGRMGQLPTHPELLEYLAIEFRDGGGSIKSLHKQILLSTAYRQSSATHAAGNEKDADNTLLWRMNRKRIDAECVRDATLVLAGKMQTQMGGPGYWDFVLEKPQHSPHYEYQKQDPDDLKTHRRSIYRFIVRSAPDPFMESLDCADPSLLVDKRNETINALSALTMLNNKFMVRMSEHLAERIAKEHAQPEAQTRRLYQLALAREPSAGELAAVTAHVKQHGLASSCRMMLNLSEFVFVD</sequence>
<evidence type="ECO:0000256" key="5">
    <source>
        <dbReference type="SAM" id="SignalP"/>
    </source>
</evidence>
<dbReference type="InterPro" id="IPR022655">
    <property type="entry name" value="DUF1553"/>
</dbReference>
<evidence type="ECO:0000259" key="7">
    <source>
        <dbReference type="PROSITE" id="PS51007"/>
    </source>
</evidence>
<dbReference type="GO" id="GO:0046872">
    <property type="term" value="F:metal ion binding"/>
    <property type="evidence" value="ECO:0007669"/>
    <property type="project" value="UniProtKB-KW"/>
</dbReference>
<evidence type="ECO:0000313" key="9">
    <source>
        <dbReference type="Proteomes" id="UP000001887"/>
    </source>
</evidence>
<dbReference type="PROSITE" id="PS51007">
    <property type="entry name" value="CYTC"/>
    <property type="match status" value="1"/>
</dbReference>
<keyword evidence="5" id="KW-0732">Signal</keyword>
<feature type="domain" description="Cytochrome c" evidence="7">
    <location>
        <begin position="28"/>
        <end position="119"/>
    </location>
</feature>
<evidence type="ECO:0000256" key="4">
    <source>
        <dbReference type="PROSITE-ProRule" id="PRU00433"/>
    </source>
</evidence>
<evidence type="ECO:0000256" key="2">
    <source>
        <dbReference type="ARBA" id="ARBA00022723"/>
    </source>
</evidence>
<dbReference type="AlphaFoldDB" id="D2R2N4"/>
<dbReference type="eggNOG" id="COG2010">
    <property type="taxonomic scope" value="Bacteria"/>
</dbReference>
<dbReference type="InterPro" id="IPR011429">
    <property type="entry name" value="Cyt_c_Planctomycete-type"/>
</dbReference>
<accession>D2R2N4</accession>
<dbReference type="InterPro" id="IPR011444">
    <property type="entry name" value="DUF1549"/>
</dbReference>
<proteinExistence type="predicted"/>
<name>D2R2N4_PIRSD</name>